<proteinExistence type="predicted"/>
<dbReference type="InterPro" id="IPR010982">
    <property type="entry name" value="Lambda_DNA-bd_dom_sf"/>
</dbReference>
<dbReference type="Proteomes" id="UP000001175">
    <property type="component" value="Chromosome"/>
</dbReference>
<protein>
    <submittedName>
        <fullName evidence="3">Transcriptional regulator</fullName>
    </submittedName>
</protein>
<accession>A0A0H3K170</accession>
<dbReference type="eggNOG" id="COG3655">
    <property type="taxonomic scope" value="Bacteria"/>
</dbReference>
<evidence type="ECO:0000259" key="2">
    <source>
        <dbReference type="PROSITE" id="PS50943"/>
    </source>
</evidence>
<dbReference type="PANTHER" id="PTHR46558">
    <property type="entry name" value="TRACRIPTIONAL REGULATORY PROTEIN-RELATED-RELATED"/>
    <property type="match status" value="1"/>
</dbReference>
<dbReference type="PROSITE" id="PS50943">
    <property type="entry name" value="HTH_CROC1"/>
    <property type="match status" value="1"/>
</dbReference>
<dbReference type="SMART" id="SM00530">
    <property type="entry name" value="HTH_XRE"/>
    <property type="match status" value="1"/>
</dbReference>
<reference evidence="3 4" key="1">
    <citation type="journal article" date="2007" name="Photosyn. Res.">
        <title>Complete nucleotide sequence of the freshwater unicellular cyanobacterium Synechococcus elongatus PCC 6301 chromosome: gene content and organization.</title>
        <authorList>
            <person name="Sugita C."/>
            <person name="Ogata K."/>
            <person name="Shikata M."/>
            <person name="Jikuya H."/>
            <person name="Takano J."/>
            <person name="Furumichi M."/>
            <person name="Kanehisa M."/>
            <person name="Omata T."/>
            <person name="Sugiura M."/>
            <person name="Sugita M."/>
        </authorList>
    </citation>
    <scope>NUCLEOTIDE SEQUENCE [LARGE SCALE GENOMIC DNA]</scope>
    <source>
        <strain evidence="4">ATCC 27144 / PCC 6301 / SAUG 1402/1</strain>
    </source>
</reference>
<feature type="domain" description="HTH cro/C1-type" evidence="2">
    <location>
        <begin position="55"/>
        <end position="110"/>
    </location>
</feature>
<evidence type="ECO:0000256" key="1">
    <source>
        <dbReference type="ARBA" id="ARBA00023125"/>
    </source>
</evidence>
<name>A0A0H3K170_SYNP6</name>
<evidence type="ECO:0000313" key="4">
    <source>
        <dbReference type="Proteomes" id="UP000001175"/>
    </source>
</evidence>
<dbReference type="Pfam" id="PF01381">
    <property type="entry name" value="HTH_3"/>
    <property type="match status" value="1"/>
</dbReference>
<dbReference type="PANTHER" id="PTHR46558:SF4">
    <property type="entry name" value="DNA-BIDING PHAGE PROTEIN"/>
    <property type="match status" value="1"/>
</dbReference>
<dbReference type="InterPro" id="IPR001387">
    <property type="entry name" value="Cro/C1-type_HTH"/>
</dbReference>
<dbReference type="EMBL" id="AP008231">
    <property type="protein sequence ID" value="BAD78962.1"/>
    <property type="molecule type" value="Genomic_DNA"/>
</dbReference>
<keyword evidence="1" id="KW-0238">DNA-binding</keyword>
<dbReference type="SUPFAM" id="SSF47413">
    <property type="entry name" value="lambda repressor-like DNA-binding domains"/>
    <property type="match status" value="1"/>
</dbReference>
<organism evidence="3 4">
    <name type="scientific">Synechococcus sp. (strain ATCC 27144 / PCC 6301 / SAUG 1402/1)</name>
    <name type="common">Anacystis nidulans</name>
    <dbReference type="NCBI Taxonomy" id="269084"/>
    <lineage>
        <taxon>Bacteria</taxon>
        <taxon>Bacillati</taxon>
        <taxon>Cyanobacteriota</taxon>
        <taxon>Cyanophyceae</taxon>
        <taxon>Synechococcales</taxon>
        <taxon>Synechococcaceae</taxon>
        <taxon>Synechococcus</taxon>
    </lineage>
</organism>
<sequence length="132" mass="14854">MKIRGLKTLGRVFIDANKKPLTFLATPPKNPPSLRFPFLFLLVNTLMKNYAVPNIAALRKRTGLSQTQLANIVGVDPVTIRNWERGRSGLDWFVKLAKLCEALDCSPRDLVKDPDSESKKVPRTVNELFASF</sequence>
<dbReference type="KEGG" id="syc:syc0772_d"/>
<dbReference type="AlphaFoldDB" id="A0A0H3K170"/>
<dbReference type="Gene3D" id="1.10.260.40">
    <property type="entry name" value="lambda repressor-like DNA-binding domains"/>
    <property type="match status" value="1"/>
</dbReference>
<dbReference type="CDD" id="cd00093">
    <property type="entry name" value="HTH_XRE"/>
    <property type="match status" value="1"/>
</dbReference>
<dbReference type="RefSeq" id="WP_011243084.1">
    <property type="nucleotide sequence ID" value="NC_006576.1"/>
</dbReference>
<evidence type="ECO:0000313" key="3">
    <source>
        <dbReference type="EMBL" id="BAD78962.1"/>
    </source>
</evidence>
<gene>
    <name evidence="3" type="ordered locus">syc0772_d</name>
</gene>
<dbReference type="GO" id="GO:0003677">
    <property type="term" value="F:DNA binding"/>
    <property type="evidence" value="ECO:0007669"/>
    <property type="project" value="UniProtKB-KW"/>
</dbReference>